<dbReference type="CDD" id="cd01942">
    <property type="entry name" value="ribokinase_group_A"/>
    <property type="match status" value="1"/>
</dbReference>
<dbReference type="PROSITE" id="PS00583">
    <property type="entry name" value="PFKB_KINASES_1"/>
    <property type="match status" value="1"/>
</dbReference>
<feature type="domain" description="Carbohydrate kinase PfkB" evidence="4">
    <location>
        <begin position="25"/>
        <end position="292"/>
    </location>
</feature>
<dbReference type="PROSITE" id="PS00584">
    <property type="entry name" value="PFKB_KINASES_2"/>
    <property type="match status" value="1"/>
</dbReference>
<dbReference type="InterPro" id="IPR002173">
    <property type="entry name" value="Carboh/pur_kinase_PfkB_CS"/>
</dbReference>
<dbReference type="GO" id="GO:0016301">
    <property type="term" value="F:kinase activity"/>
    <property type="evidence" value="ECO:0007669"/>
    <property type="project" value="UniProtKB-KW"/>
</dbReference>
<dbReference type="InterPro" id="IPR029056">
    <property type="entry name" value="Ribokinase-like"/>
</dbReference>
<organism evidence="5 6">
    <name type="scientific">Candidatus Kaiserbacteria bacterium RIFCSPHIGHO2_01_FULL_55_17</name>
    <dbReference type="NCBI Taxonomy" id="1798484"/>
    <lineage>
        <taxon>Bacteria</taxon>
        <taxon>Candidatus Kaiseribacteriota</taxon>
    </lineage>
</organism>
<dbReference type="Pfam" id="PF00294">
    <property type="entry name" value="PfkB"/>
    <property type="match status" value="1"/>
</dbReference>
<evidence type="ECO:0000256" key="1">
    <source>
        <dbReference type="ARBA" id="ARBA00010688"/>
    </source>
</evidence>
<reference evidence="5 6" key="1">
    <citation type="journal article" date="2016" name="Nat. Commun.">
        <title>Thousands of microbial genomes shed light on interconnected biogeochemical processes in an aquifer system.</title>
        <authorList>
            <person name="Anantharaman K."/>
            <person name="Brown C.T."/>
            <person name="Hug L.A."/>
            <person name="Sharon I."/>
            <person name="Castelle C.J."/>
            <person name="Probst A.J."/>
            <person name="Thomas B.C."/>
            <person name="Singh A."/>
            <person name="Wilkins M.J."/>
            <person name="Karaoz U."/>
            <person name="Brodie E.L."/>
            <person name="Williams K.H."/>
            <person name="Hubbard S.S."/>
            <person name="Banfield J.F."/>
        </authorList>
    </citation>
    <scope>NUCLEOTIDE SEQUENCE [LARGE SCALE GENOMIC DNA]</scope>
</reference>
<comment type="similarity">
    <text evidence="1">Belongs to the carbohydrate kinase PfkB family.</text>
</comment>
<evidence type="ECO:0000313" key="5">
    <source>
        <dbReference type="EMBL" id="OGG57303.1"/>
    </source>
</evidence>
<keyword evidence="3" id="KW-0418">Kinase</keyword>
<sequence length="313" mass="33835">MSHVIVSGSVAYDRIMDFNGLFSEHFVPDKLQSINLSFQVEKLSVGFGGTAGNIAYYLAILGVKSDIIASVGAEDFSKYHSHMLLSGINPSTMRVLDGEMTASAYVFTDKADNQIAAFHMGAGGKPYDTPIETSGREFAIVAPGCLEDMKAFPEFYRRQGFPFFYDPAQSITALSGDDLRAGMTGARALLGSEYEFGLMAQKTGLIENAMLELVPMLIITLGAQGSRVVTREGEVRVQAVPPKNSPDPTGAGDAYRAGFMKGALLNFSPEKCAKLGSAVASYTVEAYGTQTSKFTLDQLKERYQKAYGEKLEL</sequence>
<dbReference type="PANTHER" id="PTHR43320:SF3">
    <property type="entry name" value="CARBOHYDRATE KINASE PFKB DOMAIN-CONTAINING PROTEIN"/>
    <property type="match status" value="1"/>
</dbReference>
<evidence type="ECO:0000313" key="6">
    <source>
        <dbReference type="Proteomes" id="UP000177958"/>
    </source>
</evidence>
<dbReference type="Gene3D" id="3.40.1190.20">
    <property type="match status" value="1"/>
</dbReference>
<accession>A0A1F6D791</accession>
<dbReference type="InterPro" id="IPR011611">
    <property type="entry name" value="PfkB_dom"/>
</dbReference>
<name>A0A1F6D791_9BACT</name>
<comment type="caution">
    <text evidence="5">The sequence shown here is derived from an EMBL/GenBank/DDBJ whole genome shotgun (WGS) entry which is preliminary data.</text>
</comment>
<keyword evidence="2" id="KW-0808">Transferase</keyword>
<proteinExistence type="inferred from homology"/>
<evidence type="ECO:0000256" key="3">
    <source>
        <dbReference type="ARBA" id="ARBA00022777"/>
    </source>
</evidence>
<dbReference type="Proteomes" id="UP000177958">
    <property type="component" value="Unassembled WGS sequence"/>
</dbReference>
<protein>
    <recommendedName>
        <fullName evidence="4">Carbohydrate kinase PfkB domain-containing protein</fullName>
    </recommendedName>
</protein>
<evidence type="ECO:0000256" key="2">
    <source>
        <dbReference type="ARBA" id="ARBA00022679"/>
    </source>
</evidence>
<evidence type="ECO:0000259" key="4">
    <source>
        <dbReference type="Pfam" id="PF00294"/>
    </source>
</evidence>
<dbReference type="SUPFAM" id="SSF53613">
    <property type="entry name" value="Ribokinase-like"/>
    <property type="match status" value="1"/>
</dbReference>
<dbReference type="AlphaFoldDB" id="A0A1F6D791"/>
<gene>
    <name evidence="5" type="ORF">A2853_02170</name>
</gene>
<dbReference type="InterPro" id="IPR052700">
    <property type="entry name" value="Carb_kinase_PfkB-like"/>
</dbReference>
<dbReference type="EMBL" id="MFKX01000029">
    <property type="protein sequence ID" value="OGG57303.1"/>
    <property type="molecule type" value="Genomic_DNA"/>
</dbReference>
<dbReference type="PANTHER" id="PTHR43320">
    <property type="entry name" value="SUGAR KINASE"/>
    <property type="match status" value="1"/>
</dbReference>